<feature type="domain" description="PRC-barrel" evidence="3">
    <location>
        <begin position="122"/>
        <end position="198"/>
    </location>
</feature>
<dbReference type="OrthoDB" id="9984181at2"/>
<accession>A0A4R6VW89</accession>
<dbReference type="RefSeq" id="WP_133571730.1">
    <property type="nucleotide sequence ID" value="NZ_SNYR01000001.1"/>
</dbReference>
<dbReference type="AlphaFoldDB" id="A0A4R6VW89"/>
<dbReference type="Gene3D" id="2.30.30.240">
    <property type="entry name" value="PRC-barrel domain"/>
    <property type="match status" value="1"/>
</dbReference>
<feature type="compositionally biased region" description="Low complexity" evidence="1">
    <location>
        <begin position="69"/>
        <end position="86"/>
    </location>
</feature>
<evidence type="ECO:0000256" key="2">
    <source>
        <dbReference type="SAM" id="SignalP"/>
    </source>
</evidence>
<feature type="region of interest" description="Disordered" evidence="1">
    <location>
        <begin position="36"/>
        <end position="103"/>
    </location>
</feature>
<feature type="signal peptide" evidence="2">
    <location>
        <begin position="1"/>
        <end position="21"/>
    </location>
</feature>
<proteinExistence type="predicted"/>
<name>A0A4R6VW89_9HYPH</name>
<feature type="compositionally biased region" description="Low complexity" evidence="1">
    <location>
        <begin position="45"/>
        <end position="60"/>
    </location>
</feature>
<dbReference type="PANTHER" id="PTHR36505:SF1">
    <property type="entry name" value="BLR1072 PROTEIN"/>
    <property type="match status" value="1"/>
</dbReference>
<evidence type="ECO:0000259" key="3">
    <source>
        <dbReference type="Pfam" id="PF05239"/>
    </source>
</evidence>
<feature type="chain" id="PRO_5020470985" evidence="2">
    <location>
        <begin position="22"/>
        <end position="240"/>
    </location>
</feature>
<dbReference type="SUPFAM" id="SSF50346">
    <property type="entry name" value="PRC-barrel domain"/>
    <property type="match status" value="1"/>
</dbReference>
<organism evidence="4 5">
    <name type="scientific">Maritalea mobilis</name>
    <dbReference type="NCBI Taxonomy" id="483324"/>
    <lineage>
        <taxon>Bacteria</taxon>
        <taxon>Pseudomonadati</taxon>
        <taxon>Pseudomonadota</taxon>
        <taxon>Alphaproteobacteria</taxon>
        <taxon>Hyphomicrobiales</taxon>
        <taxon>Devosiaceae</taxon>
        <taxon>Maritalea</taxon>
    </lineage>
</organism>
<dbReference type="Proteomes" id="UP000295391">
    <property type="component" value="Unassembled WGS sequence"/>
</dbReference>
<dbReference type="InterPro" id="IPR011033">
    <property type="entry name" value="PRC_barrel-like_sf"/>
</dbReference>
<keyword evidence="5" id="KW-1185">Reference proteome</keyword>
<evidence type="ECO:0000313" key="5">
    <source>
        <dbReference type="Proteomes" id="UP000295391"/>
    </source>
</evidence>
<gene>
    <name evidence="4" type="ORF">ATL17_1093</name>
</gene>
<dbReference type="EMBL" id="SNYR01000001">
    <property type="protein sequence ID" value="TDQ67086.1"/>
    <property type="molecule type" value="Genomic_DNA"/>
</dbReference>
<comment type="caution">
    <text evidence="4">The sequence shown here is derived from an EMBL/GenBank/DDBJ whole genome shotgun (WGS) entry which is preliminary data.</text>
</comment>
<protein>
    <submittedName>
        <fullName evidence="4">PRC-barrel domain protein</fullName>
    </submittedName>
</protein>
<dbReference type="PANTHER" id="PTHR36505">
    <property type="entry name" value="BLR1072 PROTEIN"/>
    <property type="match status" value="1"/>
</dbReference>
<sequence>MSKKLFATTAIITLLSAPAFADSLNVGVDTNLDAGVETSSDENNDGLNVDLGAGVGVDAGVDTDENNTDGSVDAGVDATVDTSVDTDTSENGDTSADASVDGTVDLNNGEETSLSADLSAGAILATDLLGQEVHTSADADVQVVGDVNDVVMDDEGNADWVIVGVGGFLGLGEKEVAIAAEQVAWANIDNEQIVVTQMTQAELEAAEEFDRAAIEASGEYTVDDFSWTAEGEARLSAEQQ</sequence>
<keyword evidence="2" id="KW-0732">Signal</keyword>
<evidence type="ECO:0000313" key="4">
    <source>
        <dbReference type="EMBL" id="TDQ67086.1"/>
    </source>
</evidence>
<dbReference type="InterPro" id="IPR027275">
    <property type="entry name" value="PRC-brl_dom"/>
</dbReference>
<reference evidence="4 5" key="1">
    <citation type="submission" date="2019-03" db="EMBL/GenBank/DDBJ databases">
        <title>Genomic Encyclopedia of Type Strains, Phase III (KMG-III): the genomes of soil and plant-associated and newly described type strains.</title>
        <authorList>
            <person name="Whitman W."/>
        </authorList>
    </citation>
    <scope>NUCLEOTIDE SEQUENCE [LARGE SCALE GENOMIC DNA]</scope>
    <source>
        <strain evidence="4 5">CGMCC 1.7002</strain>
    </source>
</reference>
<evidence type="ECO:0000256" key="1">
    <source>
        <dbReference type="SAM" id="MobiDB-lite"/>
    </source>
</evidence>
<dbReference type="Pfam" id="PF05239">
    <property type="entry name" value="PRC"/>
    <property type="match status" value="1"/>
</dbReference>